<dbReference type="InterPro" id="IPR006280">
    <property type="entry name" value="SoxG_het"/>
</dbReference>
<dbReference type="GO" id="GO:0008115">
    <property type="term" value="F:sarcosine oxidase activity"/>
    <property type="evidence" value="ECO:0007669"/>
    <property type="project" value="InterPro"/>
</dbReference>
<dbReference type="Gene3D" id="3.30.70.1520">
    <property type="entry name" value="Heterotetrameric sarcosine oxidase"/>
    <property type="match status" value="1"/>
</dbReference>
<accession>A0A2U3B9W7</accession>
<dbReference type="Proteomes" id="UP000245362">
    <property type="component" value="Unassembled WGS sequence"/>
</dbReference>
<proteinExistence type="predicted"/>
<keyword evidence="2" id="KW-1185">Reference proteome</keyword>
<organism evidence="1 2">
    <name type="scientific">Vibrio albus</name>
    <dbReference type="NCBI Taxonomy" id="2200953"/>
    <lineage>
        <taxon>Bacteria</taxon>
        <taxon>Pseudomonadati</taxon>
        <taxon>Pseudomonadota</taxon>
        <taxon>Gammaproteobacteria</taxon>
        <taxon>Vibrionales</taxon>
        <taxon>Vibrionaceae</taxon>
        <taxon>Vibrio</taxon>
    </lineage>
</organism>
<dbReference type="GO" id="GO:1901053">
    <property type="term" value="P:sarcosine catabolic process"/>
    <property type="evidence" value="ECO:0007669"/>
    <property type="project" value="InterPro"/>
</dbReference>
<reference evidence="1 2" key="1">
    <citation type="submission" date="2018-05" db="EMBL/GenBank/DDBJ databases">
        <title>Vibrio limimaris sp. nov., isolated from marine sediment.</title>
        <authorList>
            <person name="Li C.-M."/>
        </authorList>
    </citation>
    <scope>NUCLEOTIDE SEQUENCE [LARGE SCALE GENOMIC DNA]</scope>
    <source>
        <strain evidence="1 2">E4404</strain>
    </source>
</reference>
<gene>
    <name evidence="1" type="ORF">DI392_08880</name>
</gene>
<dbReference type="EMBL" id="QFWT01000004">
    <property type="protein sequence ID" value="PWI33571.1"/>
    <property type="molecule type" value="Genomic_DNA"/>
</dbReference>
<dbReference type="Pfam" id="PF04268">
    <property type="entry name" value="SoxG"/>
    <property type="match status" value="1"/>
</dbReference>
<dbReference type="NCBIfam" id="TIGR01375">
    <property type="entry name" value="soxG"/>
    <property type="match status" value="1"/>
</dbReference>
<sequence length="224" mass="24412">MSEVLTPEKHTSTMGSELTNNVAVMDQYSTVTAESPVLERHKAPVSRAAISSVTLKEVALMGHMILRGDSDNPQFVNEVSKVLGVPLPTEPLTSSETNELSVSWVSPDEWLIILPAEKAFDLEVALRASLSGHYSIVNQSGGQTILELSGPDAVNVLKKSTPVDVHSSAFPVGKVVTSVLAKTTALVRRVDDSRWQLIVRRSFADYAWRWLADAGKEYGLVIEK</sequence>
<comment type="caution">
    <text evidence="1">The sequence shown here is derived from an EMBL/GenBank/DDBJ whole genome shotgun (WGS) entry which is preliminary data.</text>
</comment>
<dbReference type="InterPro" id="IPR027266">
    <property type="entry name" value="TrmE/GcvT-like"/>
</dbReference>
<dbReference type="OrthoDB" id="9814782at2"/>
<dbReference type="AlphaFoldDB" id="A0A2U3B9W7"/>
<dbReference type="InterPro" id="IPR007375">
    <property type="entry name" value="SoxG"/>
</dbReference>
<dbReference type="Gene3D" id="3.30.1360.120">
    <property type="entry name" value="Probable tRNA modification gtpase trme, domain 1"/>
    <property type="match status" value="1"/>
</dbReference>
<protein>
    <submittedName>
        <fullName evidence="1">Sarcosine oxidase subunit gamma</fullName>
    </submittedName>
</protein>
<name>A0A2U3B9W7_9VIBR</name>
<evidence type="ECO:0000313" key="1">
    <source>
        <dbReference type="EMBL" id="PWI33571.1"/>
    </source>
</evidence>
<dbReference type="SUPFAM" id="SSF103025">
    <property type="entry name" value="Folate-binding domain"/>
    <property type="match status" value="1"/>
</dbReference>
<evidence type="ECO:0000313" key="2">
    <source>
        <dbReference type="Proteomes" id="UP000245362"/>
    </source>
</evidence>
<dbReference type="RefSeq" id="WP_109319562.1">
    <property type="nucleotide sequence ID" value="NZ_QFWT01000004.1"/>
</dbReference>